<name>A0A0D2K3Q2_9BACT</name>
<dbReference type="SUPFAM" id="SSF53756">
    <property type="entry name" value="UDP-Glycosyltransferase/glycogen phosphorylase"/>
    <property type="match status" value="1"/>
</dbReference>
<dbReference type="Gene3D" id="3.40.50.2000">
    <property type="entry name" value="Glycogen Phosphorylase B"/>
    <property type="match status" value="1"/>
</dbReference>
<dbReference type="STRING" id="1306947.J120_04320"/>
<proteinExistence type="predicted"/>
<sequence length="377" mass="42453">MKTVLILSADGGGGHISAAQAITHALPEFDVKTVCTFDTVLGKTDPLSILTGNRWNIHHFYNYCLYRRWYPLVNFHEPVLWYLKAQSGRIKRMIGDYIDKTNPVAIISVAPIVNWIILQVAQERNIPFIMIPTDLDSSLFLPGIKKPSYSKLRVCIPFNDPQIHAYINKAQLNEEQLVVTGFPIRPDFFNQADSASIKKEFGIPSGKPVVMVMLGAQGSRIAYEFADQLSQVHVPMHAIICLGKQEQLKEHILQLRRNPHVSFTVLGFTSRIADLMSISDLIITKSGTVSICEAMYKELPMILDATGGVLRWERFNHNFITGKGFGTCLTQIKQTCSMVTELLLHPTALHDYKKNLINFDKNHGTTHIKAVLNQLLQ</sequence>
<dbReference type="AlphaFoldDB" id="A0A0D2K3Q2"/>
<reference evidence="2 3" key="1">
    <citation type="journal article" date="2013" name="Proc. Natl. Acad. Sci. U.S.A.">
        <title>Candidate phylum TM6 genome recovered from a hospital sink biofilm provides genomic insights into this uncultivated phylum.</title>
        <authorList>
            <person name="McLean J.S."/>
            <person name="Lombardo M.J."/>
            <person name="Badger J.H."/>
            <person name="Edlund A."/>
            <person name="Novotny M."/>
            <person name="Yee-Greenbaum J."/>
            <person name="Vyahhi N."/>
            <person name="Hall A.P."/>
            <person name="Yang Y."/>
            <person name="Dupont C.L."/>
            <person name="Ziegler M.G."/>
            <person name="Chitsaz H."/>
            <person name="Allen A.E."/>
            <person name="Yooseph S."/>
            <person name="Tesler G."/>
            <person name="Pevzner P.A."/>
            <person name="Friedman R.M."/>
            <person name="Nealson K.H."/>
            <person name="Venter J.C."/>
            <person name="Lasken R.S."/>
        </authorList>
    </citation>
    <scope>NUCLEOTIDE SEQUENCE [LARGE SCALE GENOMIC DNA]</scope>
    <source>
        <strain evidence="2 3">TM6SC1</strain>
    </source>
</reference>
<dbReference type="PANTHER" id="PTHR43025:SF3">
    <property type="entry name" value="MONOGALACTOSYLDIACYLGLYCEROL SYNTHASE 1, CHLOROPLASTIC"/>
    <property type="match status" value="1"/>
</dbReference>
<keyword evidence="3" id="KW-1185">Reference proteome</keyword>
<gene>
    <name evidence="2" type="ORF">J120_04320</name>
</gene>
<dbReference type="GO" id="GO:0016758">
    <property type="term" value="F:hexosyltransferase activity"/>
    <property type="evidence" value="ECO:0007669"/>
    <property type="project" value="InterPro"/>
</dbReference>
<evidence type="ECO:0000313" key="3">
    <source>
        <dbReference type="Proteomes" id="UP000032214"/>
    </source>
</evidence>
<dbReference type="Proteomes" id="UP000032214">
    <property type="component" value="Unassembled WGS sequence"/>
</dbReference>
<dbReference type="EMBL" id="ARQD01000004">
    <property type="protein sequence ID" value="KIX84937.1"/>
    <property type="molecule type" value="Genomic_DNA"/>
</dbReference>
<accession>A0A0D2K3Q2</accession>
<dbReference type="PANTHER" id="PTHR43025">
    <property type="entry name" value="MONOGALACTOSYLDIACYLGLYCEROL SYNTHASE"/>
    <property type="match status" value="1"/>
</dbReference>
<dbReference type="Pfam" id="PF04101">
    <property type="entry name" value="Glyco_tran_28_C"/>
    <property type="match status" value="1"/>
</dbReference>
<organism evidence="2 3">
    <name type="scientific">candidate division TM6 bacterium JCVI TM6SC1</name>
    <dbReference type="NCBI Taxonomy" id="1306947"/>
    <lineage>
        <taxon>Bacteria</taxon>
        <taxon>Candidatus Babelota</taxon>
        <taxon>Vermiphilus</taxon>
    </lineage>
</organism>
<feature type="domain" description="Glycosyl transferase family 28 C-terminal" evidence="1">
    <location>
        <begin position="209"/>
        <end position="303"/>
    </location>
</feature>
<dbReference type="InterPro" id="IPR007235">
    <property type="entry name" value="Glyco_trans_28_C"/>
</dbReference>
<protein>
    <recommendedName>
        <fullName evidence="1">Glycosyl transferase family 28 C-terminal domain-containing protein</fullName>
    </recommendedName>
</protein>
<evidence type="ECO:0000259" key="1">
    <source>
        <dbReference type="Pfam" id="PF04101"/>
    </source>
</evidence>
<evidence type="ECO:0000313" key="2">
    <source>
        <dbReference type="EMBL" id="KIX84937.1"/>
    </source>
</evidence>
<dbReference type="InterPro" id="IPR050519">
    <property type="entry name" value="Glycosyltransf_28_UgtP"/>
</dbReference>
<dbReference type="eggNOG" id="COG0707">
    <property type="taxonomic scope" value="Bacteria"/>
</dbReference>
<comment type="caution">
    <text evidence="2">The sequence shown here is derived from an EMBL/GenBank/DDBJ whole genome shotgun (WGS) entry which is preliminary data.</text>
</comment>